<evidence type="ECO:0000256" key="3">
    <source>
        <dbReference type="ARBA" id="ARBA00022692"/>
    </source>
</evidence>
<comment type="subcellular location">
    <subcellularLocation>
        <location evidence="1">Cell membrane</location>
        <topology evidence="1">Multi-pass membrane protein</topology>
    </subcellularLocation>
</comment>
<evidence type="ECO:0000256" key="4">
    <source>
        <dbReference type="ARBA" id="ARBA00022989"/>
    </source>
</evidence>
<dbReference type="InterPro" id="IPR036259">
    <property type="entry name" value="MFS_trans_sf"/>
</dbReference>
<dbReference type="Gene3D" id="1.20.1250.20">
    <property type="entry name" value="MFS general substrate transporter like domains"/>
    <property type="match status" value="1"/>
</dbReference>
<protein>
    <submittedName>
        <fullName evidence="7">MFS transporter</fullName>
    </submittedName>
</protein>
<evidence type="ECO:0000256" key="1">
    <source>
        <dbReference type="ARBA" id="ARBA00004651"/>
    </source>
</evidence>
<feature type="transmembrane region" description="Helical" evidence="6">
    <location>
        <begin position="300"/>
        <end position="323"/>
    </location>
</feature>
<keyword evidence="4 6" id="KW-1133">Transmembrane helix</keyword>
<feature type="transmembrane region" description="Helical" evidence="6">
    <location>
        <begin position="200"/>
        <end position="222"/>
    </location>
</feature>
<dbReference type="GO" id="GO:0022857">
    <property type="term" value="F:transmembrane transporter activity"/>
    <property type="evidence" value="ECO:0007669"/>
    <property type="project" value="InterPro"/>
</dbReference>
<feature type="transmembrane region" description="Helical" evidence="6">
    <location>
        <begin position="75"/>
        <end position="96"/>
    </location>
</feature>
<feature type="transmembrane region" description="Helical" evidence="6">
    <location>
        <begin position="358"/>
        <end position="377"/>
    </location>
</feature>
<keyword evidence="2" id="KW-1003">Cell membrane</keyword>
<dbReference type="CDD" id="cd06173">
    <property type="entry name" value="MFS_MefA_like"/>
    <property type="match status" value="1"/>
</dbReference>
<feature type="transmembrane region" description="Helical" evidence="6">
    <location>
        <begin position="44"/>
        <end position="63"/>
    </location>
</feature>
<feature type="transmembrane region" description="Helical" evidence="6">
    <location>
        <begin position="398"/>
        <end position="418"/>
    </location>
</feature>
<feature type="transmembrane region" description="Helical" evidence="6">
    <location>
        <begin position="265"/>
        <end position="288"/>
    </location>
</feature>
<dbReference type="PANTHER" id="PTHR23513:SF17">
    <property type="entry name" value="MEMBRANE PROTEIN"/>
    <property type="match status" value="1"/>
</dbReference>
<evidence type="ECO:0000256" key="2">
    <source>
        <dbReference type="ARBA" id="ARBA00022475"/>
    </source>
</evidence>
<evidence type="ECO:0000313" key="7">
    <source>
        <dbReference type="EMBL" id="GIG72035.1"/>
    </source>
</evidence>
<gene>
    <name evidence="7" type="ORF">Pfl04_04390</name>
</gene>
<keyword evidence="8" id="KW-1185">Reference proteome</keyword>
<dbReference type="Pfam" id="PF07690">
    <property type="entry name" value="MFS_1"/>
    <property type="match status" value="1"/>
</dbReference>
<comment type="caution">
    <text evidence="7">The sequence shown here is derived from an EMBL/GenBank/DDBJ whole genome shotgun (WGS) entry which is preliminary data.</text>
</comment>
<keyword evidence="3 6" id="KW-0812">Transmembrane</keyword>
<sequence length="470" mass="49926">MPRGTYARMVPAAASPALDTTTTARDLRAVLAARGFRRLIGVRLISQVADGWFQAALAGSVLFNPEKRTSPMQIAIGFAVLLLPYSLIGPYVGVFLDRWSRRSIIVVANLLRALLVLPTIALIWFGLENALFVALAFLIIGLNRFFLAGLSAAIPHVVADRRLVTANALSGTLGSICFSLGLGSAVILVKTALSVTLHGYALLAALAPIGYVASALLARWSFRPAELGPDVRERRSGTIGAAMVEVARGMVAGVRHLSDRRGAAYAVLAQSAFRTLYGVLALAVLLLYRQYFHHDKDLSGSIGGLGMVFVAGGAGVLIAAFLTPPVTRRIGGWRWITWMLAGTAVVVVVFGLPFNPTLLVVAVLFVNIATQSIKIVVDTALQHECADAYRGRVFSINDTAFNVCFVVGLFIAALSLPADGHSPATLVLVGLGYALVTVWYAAAGGRWARRVGDDIAGLPLRRAGIERASS</sequence>
<dbReference type="Proteomes" id="UP000653674">
    <property type="component" value="Unassembled WGS sequence"/>
</dbReference>
<keyword evidence="5 6" id="KW-0472">Membrane</keyword>
<dbReference type="SUPFAM" id="SSF103473">
    <property type="entry name" value="MFS general substrate transporter"/>
    <property type="match status" value="1"/>
</dbReference>
<feature type="transmembrane region" description="Helical" evidence="6">
    <location>
        <begin position="424"/>
        <end position="442"/>
    </location>
</feature>
<feature type="transmembrane region" description="Helical" evidence="6">
    <location>
        <begin position="103"/>
        <end position="125"/>
    </location>
</feature>
<feature type="transmembrane region" description="Helical" evidence="6">
    <location>
        <begin position="335"/>
        <end position="352"/>
    </location>
</feature>
<organism evidence="7 8">
    <name type="scientific">Planosporangium flavigriseum</name>
    <dbReference type="NCBI Taxonomy" id="373681"/>
    <lineage>
        <taxon>Bacteria</taxon>
        <taxon>Bacillati</taxon>
        <taxon>Actinomycetota</taxon>
        <taxon>Actinomycetes</taxon>
        <taxon>Micromonosporales</taxon>
        <taxon>Micromonosporaceae</taxon>
        <taxon>Planosporangium</taxon>
    </lineage>
</organism>
<evidence type="ECO:0000256" key="6">
    <source>
        <dbReference type="SAM" id="Phobius"/>
    </source>
</evidence>
<evidence type="ECO:0000313" key="8">
    <source>
        <dbReference type="Proteomes" id="UP000653674"/>
    </source>
</evidence>
<reference evidence="7" key="1">
    <citation type="submission" date="2021-01" db="EMBL/GenBank/DDBJ databases">
        <title>Whole genome shotgun sequence of Planosporangium flavigriseum NBRC 105377.</title>
        <authorList>
            <person name="Komaki H."/>
            <person name="Tamura T."/>
        </authorList>
    </citation>
    <scope>NUCLEOTIDE SEQUENCE</scope>
    <source>
        <strain evidence="7">NBRC 105377</strain>
    </source>
</reference>
<evidence type="ECO:0000256" key="5">
    <source>
        <dbReference type="ARBA" id="ARBA00023136"/>
    </source>
</evidence>
<feature type="transmembrane region" description="Helical" evidence="6">
    <location>
        <begin position="131"/>
        <end position="154"/>
    </location>
</feature>
<accession>A0A8J3LK49</accession>
<dbReference type="PANTHER" id="PTHR23513">
    <property type="entry name" value="INTEGRAL MEMBRANE EFFLUX PROTEIN-RELATED"/>
    <property type="match status" value="1"/>
</dbReference>
<dbReference type="EMBL" id="BONU01000002">
    <property type="protein sequence ID" value="GIG72035.1"/>
    <property type="molecule type" value="Genomic_DNA"/>
</dbReference>
<feature type="transmembrane region" description="Helical" evidence="6">
    <location>
        <begin position="166"/>
        <end position="188"/>
    </location>
</feature>
<dbReference type="GO" id="GO:0005886">
    <property type="term" value="C:plasma membrane"/>
    <property type="evidence" value="ECO:0007669"/>
    <property type="project" value="UniProtKB-SubCell"/>
</dbReference>
<dbReference type="AlphaFoldDB" id="A0A8J3LK49"/>
<dbReference type="InterPro" id="IPR011701">
    <property type="entry name" value="MFS"/>
</dbReference>
<proteinExistence type="predicted"/>
<name>A0A8J3LK49_9ACTN</name>